<dbReference type="SUPFAM" id="SSF56529">
    <property type="entry name" value="FAH"/>
    <property type="match status" value="1"/>
</dbReference>
<name>A0A975HHH3_9SPHN</name>
<accession>A0A975HHH3</accession>
<dbReference type="InterPro" id="IPR018833">
    <property type="entry name" value="Rv2993c-like_N"/>
</dbReference>
<dbReference type="GO" id="GO:0046872">
    <property type="term" value="F:metal ion binding"/>
    <property type="evidence" value="ECO:0007669"/>
    <property type="project" value="UniProtKB-KW"/>
</dbReference>
<sequence length="276" mass="29315">MAAMSRASTDRAMRIVRFRYLGRRRYGLLDGDGVHPLSTSPFRAFQQARDLAECVEDGVLFGRDEVVLLPPCAPGKYVGIGINYRATAEALGMAVPEEPVVYVRPPNCIIGDGDRIVLPADGDVVCEGELAAVIGRRGRDIAEGDVAAHVIGYTLTNDLMDVARFHKDKGNPSLAKGRDGFAPLGPCIATGLDLATAELATFVNGERVQAGFARDMLFGVERCVSHISRFMTLEPGDVVALGCPPTPARIAPGDRIEIGCAPIGTLANEVAGAPRT</sequence>
<protein>
    <submittedName>
        <fullName evidence="4">Fumarylacetoacetate hydrolase family protein</fullName>
    </submittedName>
</protein>
<keyword evidence="4" id="KW-0378">Hydrolase</keyword>
<dbReference type="EMBL" id="CP059319">
    <property type="protein sequence ID" value="QTH23909.1"/>
    <property type="molecule type" value="Genomic_DNA"/>
</dbReference>
<dbReference type="AlphaFoldDB" id="A0A975HHH3"/>
<evidence type="ECO:0000256" key="1">
    <source>
        <dbReference type="ARBA" id="ARBA00022723"/>
    </source>
</evidence>
<organism evidence="4 5">
    <name type="scientific">Rhizorhabdus wittichii</name>
    <dbReference type="NCBI Taxonomy" id="160791"/>
    <lineage>
        <taxon>Bacteria</taxon>
        <taxon>Pseudomonadati</taxon>
        <taxon>Pseudomonadota</taxon>
        <taxon>Alphaproteobacteria</taxon>
        <taxon>Sphingomonadales</taxon>
        <taxon>Sphingomonadaceae</taxon>
        <taxon>Rhizorhabdus</taxon>
    </lineage>
</organism>
<evidence type="ECO:0000259" key="2">
    <source>
        <dbReference type="Pfam" id="PF01557"/>
    </source>
</evidence>
<dbReference type="Proteomes" id="UP000664914">
    <property type="component" value="Chromosome"/>
</dbReference>
<keyword evidence="1" id="KW-0479">Metal-binding</keyword>
<dbReference type="PANTHER" id="PTHR11820:SF7">
    <property type="entry name" value="ACYLPYRUVASE FAHD1, MITOCHONDRIAL"/>
    <property type="match status" value="1"/>
</dbReference>
<feature type="domain" description="Fumarylacetoacetase-like C-terminal" evidence="2">
    <location>
        <begin position="77"/>
        <end position="270"/>
    </location>
</feature>
<dbReference type="InterPro" id="IPR036663">
    <property type="entry name" value="Fumarylacetoacetase_C_sf"/>
</dbReference>
<gene>
    <name evidence="4" type="ORF">HRJ34_10595</name>
</gene>
<proteinExistence type="predicted"/>
<dbReference type="PANTHER" id="PTHR11820">
    <property type="entry name" value="ACYLPYRUVASE"/>
    <property type="match status" value="1"/>
</dbReference>
<feature type="domain" description="Rv2993c-like N-terminal" evidence="3">
    <location>
        <begin position="13"/>
        <end position="46"/>
    </location>
</feature>
<dbReference type="Gene3D" id="3.90.850.10">
    <property type="entry name" value="Fumarylacetoacetase-like, C-terminal domain"/>
    <property type="match status" value="1"/>
</dbReference>
<evidence type="ECO:0000259" key="3">
    <source>
        <dbReference type="Pfam" id="PF10370"/>
    </source>
</evidence>
<reference evidence="4" key="2">
    <citation type="submission" date="2021-04" db="EMBL/GenBank/DDBJ databases">
        <title>Isolation and genomic analysis of the ibuprofen-degrading bacterium Sphingomonas strain MPO218.</title>
        <authorList>
            <person name="Aulestia M."/>
            <person name="Flores A."/>
            <person name="Mangas E.L."/>
            <person name="Perez-Pulido A.J."/>
            <person name="Santero E."/>
            <person name="Camacho E.M."/>
        </authorList>
    </citation>
    <scope>NUCLEOTIDE SEQUENCE</scope>
    <source>
        <strain evidence="4">MPO218</strain>
    </source>
</reference>
<dbReference type="Pfam" id="PF01557">
    <property type="entry name" value="FAA_hydrolase"/>
    <property type="match status" value="1"/>
</dbReference>
<dbReference type="Pfam" id="PF10370">
    <property type="entry name" value="Rv2993c-like_N"/>
    <property type="match status" value="1"/>
</dbReference>
<evidence type="ECO:0000313" key="5">
    <source>
        <dbReference type="Proteomes" id="UP000664914"/>
    </source>
</evidence>
<reference evidence="4" key="1">
    <citation type="submission" date="2020-07" db="EMBL/GenBank/DDBJ databases">
        <authorList>
            <person name="Camacho E."/>
        </authorList>
    </citation>
    <scope>NUCLEOTIDE SEQUENCE</scope>
    <source>
        <strain evidence="4">MPO218</strain>
    </source>
</reference>
<dbReference type="InterPro" id="IPR011234">
    <property type="entry name" value="Fumarylacetoacetase-like_C"/>
</dbReference>
<evidence type="ECO:0000313" key="4">
    <source>
        <dbReference type="EMBL" id="QTH23909.1"/>
    </source>
</evidence>
<dbReference type="GO" id="GO:0018773">
    <property type="term" value="F:acetylpyruvate hydrolase activity"/>
    <property type="evidence" value="ECO:0007669"/>
    <property type="project" value="TreeGrafter"/>
</dbReference>